<gene>
    <name evidence="3" type="ORF">BJ322DRAFT_1022910</name>
</gene>
<name>A0A9P6H899_9AGAM</name>
<dbReference type="OrthoDB" id="3070412at2759"/>
<dbReference type="EMBL" id="WIUZ02000013">
    <property type="protein sequence ID" value="KAF9781496.1"/>
    <property type="molecule type" value="Genomic_DNA"/>
</dbReference>
<protein>
    <recommendedName>
        <fullName evidence="2">DUF6532 domain-containing protein</fullName>
    </recommendedName>
</protein>
<feature type="region of interest" description="Disordered" evidence="1">
    <location>
        <begin position="174"/>
        <end position="198"/>
    </location>
</feature>
<feature type="compositionally biased region" description="Polar residues" evidence="1">
    <location>
        <begin position="105"/>
        <end position="117"/>
    </location>
</feature>
<feature type="domain" description="DUF6532" evidence="2">
    <location>
        <begin position="210"/>
        <end position="438"/>
    </location>
</feature>
<comment type="caution">
    <text evidence="3">The sequence shown here is derived from an EMBL/GenBank/DDBJ whole genome shotgun (WGS) entry which is preliminary data.</text>
</comment>
<feature type="region of interest" description="Disordered" evidence="1">
    <location>
        <begin position="1"/>
        <end position="145"/>
    </location>
</feature>
<proteinExistence type="predicted"/>
<keyword evidence="4" id="KW-1185">Reference proteome</keyword>
<dbReference type="AlphaFoldDB" id="A0A9P6H899"/>
<dbReference type="Pfam" id="PF20149">
    <property type="entry name" value="DUF6532"/>
    <property type="match status" value="1"/>
</dbReference>
<feature type="compositionally biased region" description="Low complexity" evidence="1">
    <location>
        <begin position="180"/>
        <end position="193"/>
    </location>
</feature>
<sequence>MRTEDGKPQNPTSPELEALHRGTGGALANKQKVSKEITASASKRKALDSDAEAQLELTPEAGQSAGTKQAKCPKPTPKIATPTPLIPVQSVSQLSKSRRKARLTKLTTPSPDDTTGIQDVESDEGSSGSKAEAEVTAPTSNHTIPMPAQTQNLTFPGPPINMLLAYLAQTGGPYIPARPPQSSSVSQPQGKPSKGIKAYPDGWRQVLNSAKDIVRSSILLKDPFPAPGQARITVNECFHEAVTTECRDGLTLEPGFTWSDSMMSILLNEIATCRGELKKLAKILIKSDPELFPPENNEGPPWDKTTSEIRTIAARLAKQPANVQPLYDSNHVRTLVARRLTDLVFLNNPPTAAGDHLANPILKKLCQSFYEEEKWQRSLELQVNRDNEWMSTVTVVMVAFASTAYYNALEEWRSGHLVQKPFEAEKYLGTYNGIFAHITAHLSSEDLEAEQVADQFRTWAEESSFLQEQYDEATGDE</sequence>
<organism evidence="3 4">
    <name type="scientific">Thelephora terrestris</name>
    <dbReference type="NCBI Taxonomy" id="56493"/>
    <lineage>
        <taxon>Eukaryota</taxon>
        <taxon>Fungi</taxon>
        <taxon>Dikarya</taxon>
        <taxon>Basidiomycota</taxon>
        <taxon>Agaricomycotina</taxon>
        <taxon>Agaricomycetes</taxon>
        <taxon>Thelephorales</taxon>
        <taxon>Thelephoraceae</taxon>
        <taxon>Thelephora</taxon>
    </lineage>
</organism>
<evidence type="ECO:0000313" key="4">
    <source>
        <dbReference type="Proteomes" id="UP000736335"/>
    </source>
</evidence>
<evidence type="ECO:0000313" key="3">
    <source>
        <dbReference type="EMBL" id="KAF9781496.1"/>
    </source>
</evidence>
<reference evidence="3" key="1">
    <citation type="journal article" date="2020" name="Nat. Commun.">
        <title>Large-scale genome sequencing of mycorrhizal fungi provides insights into the early evolution of symbiotic traits.</title>
        <authorList>
            <person name="Miyauchi S."/>
            <person name="Kiss E."/>
            <person name="Kuo A."/>
            <person name="Drula E."/>
            <person name="Kohler A."/>
            <person name="Sanchez-Garcia M."/>
            <person name="Morin E."/>
            <person name="Andreopoulos B."/>
            <person name="Barry K.W."/>
            <person name="Bonito G."/>
            <person name="Buee M."/>
            <person name="Carver A."/>
            <person name="Chen C."/>
            <person name="Cichocki N."/>
            <person name="Clum A."/>
            <person name="Culley D."/>
            <person name="Crous P.W."/>
            <person name="Fauchery L."/>
            <person name="Girlanda M."/>
            <person name="Hayes R.D."/>
            <person name="Keri Z."/>
            <person name="LaButti K."/>
            <person name="Lipzen A."/>
            <person name="Lombard V."/>
            <person name="Magnuson J."/>
            <person name="Maillard F."/>
            <person name="Murat C."/>
            <person name="Nolan M."/>
            <person name="Ohm R.A."/>
            <person name="Pangilinan J."/>
            <person name="Pereira M.F."/>
            <person name="Perotto S."/>
            <person name="Peter M."/>
            <person name="Pfister S."/>
            <person name="Riley R."/>
            <person name="Sitrit Y."/>
            <person name="Stielow J.B."/>
            <person name="Szollosi G."/>
            <person name="Zifcakova L."/>
            <person name="Stursova M."/>
            <person name="Spatafora J.W."/>
            <person name="Tedersoo L."/>
            <person name="Vaario L.M."/>
            <person name="Yamada A."/>
            <person name="Yan M."/>
            <person name="Wang P."/>
            <person name="Xu J."/>
            <person name="Bruns T."/>
            <person name="Baldrian P."/>
            <person name="Vilgalys R."/>
            <person name="Dunand C."/>
            <person name="Henrissat B."/>
            <person name="Grigoriev I.V."/>
            <person name="Hibbett D."/>
            <person name="Nagy L.G."/>
            <person name="Martin F.M."/>
        </authorList>
    </citation>
    <scope>NUCLEOTIDE SEQUENCE</scope>
    <source>
        <strain evidence="3">UH-Tt-Lm1</strain>
    </source>
</reference>
<reference evidence="3" key="2">
    <citation type="submission" date="2020-11" db="EMBL/GenBank/DDBJ databases">
        <authorList>
            <consortium name="DOE Joint Genome Institute"/>
            <person name="Kuo A."/>
            <person name="Miyauchi S."/>
            <person name="Kiss E."/>
            <person name="Drula E."/>
            <person name="Kohler A."/>
            <person name="Sanchez-Garcia M."/>
            <person name="Andreopoulos B."/>
            <person name="Barry K.W."/>
            <person name="Bonito G."/>
            <person name="Buee M."/>
            <person name="Carver A."/>
            <person name="Chen C."/>
            <person name="Cichocki N."/>
            <person name="Clum A."/>
            <person name="Culley D."/>
            <person name="Crous P.W."/>
            <person name="Fauchery L."/>
            <person name="Girlanda M."/>
            <person name="Hayes R."/>
            <person name="Keri Z."/>
            <person name="Labutti K."/>
            <person name="Lipzen A."/>
            <person name="Lombard V."/>
            <person name="Magnuson J."/>
            <person name="Maillard F."/>
            <person name="Morin E."/>
            <person name="Murat C."/>
            <person name="Nolan M."/>
            <person name="Ohm R."/>
            <person name="Pangilinan J."/>
            <person name="Pereira M."/>
            <person name="Perotto S."/>
            <person name="Peter M."/>
            <person name="Riley R."/>
            <person name="Sitrit Y."/>
            <person name="Stielow B."/>
            <person name="Szollosi G."/>
            <person name="Zifcakova L."/>
            <person name="Stursova M."/>
            <person name="Spatafora J.W."/>
            <person name="Tedersoo L."/>
            <person name="Vaario L.-M."/>
            <person name="Yamada A."/>
            <person name="Yan M."/>
            <person name="Wang P."/>
            <person name="Xu J."/>
            <person name="Bruns T."/>
            <person name="Baldrian P."/>
            <person name="Vilgalys R."/>
            <person name="Henrissat B."/>
            <person name="Grigoriev I.V."/>
            <person name="Hibbett D."/>
            <person name="Nagy L.G."/>
            <person name="Martin F.M."/>
        </authorList>
    </citation>
    <scope>NUCLEOTIDE SEQUENCE</scope>
    <source>
        <strain evidence="3">UH-Tt-Lm1</strain>
    </source>
</reference>
<evidence type="ECO:0000259" key="2">
    <source>
        <dbReference type="Pfam" id="PF20149"/>
    </source>
</evidence>
<dbReference type="InterPro" id="IPR045341">
    <property type="entry name" value="DUF6532"/>
</dbReference>
<accession>A0A9P6H899</accession>
<dbReference type="Proteomes" id="UP000736335">
    <property type="component" value="Unassembled WGS sequence"/>
</dbReference>
<evidence type="ECO:0000256" key="1">
    <source>
        <dbReference type="SAM" id="MobiDB-lite"/>
    </source>
</evidence>
<feature type="compositionally biased region" description="Low complexity" evidence="1">
    <location>
        <begin position="70"/>
        <end position="87"/>
    </location>
</feature>